<evidence type="ECO:0000256" key="3">
    <source>
        <dbReference type="PIRNR" id="PIRNR000441"/>
    </source>
</evidence>
<name>A0ABX2LXI3_9BURK</name>
<comment type="catalytic activity">
    <reaction evidence="3">
        <text>L-serine + acetyl-CoA = O-acetyl-L-serine + CoA</text>
        <dbReference type="Rhea" id="RHEA:24560"/>
        <dbReference type="ChEBI" id="CHEBI:33384"/>
        <dbReference type="ChEBI" id="CHEBI:57287"/>
        <dbReference type="ChEBI" id="CHEBI:57288"/>
        <dbReference type="ChEBI" id="CHEBI:58340"/>
        <dbReference type="EC" id="2.3.1.30"/>
    </reaction>
</comment>
<keyword evidence="2 3" id="KW-0012">Acyltransferase</keyword>
<dbReference type="InterPro" id="IPR045304">
    <property type="entry name" value="LbH_SAT"/>
</dbReference>
<gene>
    <name evidence="4" type="ORF">HNO84_16475</name>
</gene>
<dbReference type="EMBL" id="JABFMT010000018">
    <property type="protein sequence ID" value="NUU03202.1"/>
    <property type="molecule type" value="Genomic_DNA"/>
</dbReference>
<proteinExistence type="inferred from homology"/>
<dbReference type="EC" id="2.3.1.30" evidence="3"/>
<dbReference type="SUPFAM" id="SSF51161">
    <property type="entry name" value="Trimeric LpxA-like enzymes"/>
    <property type="match status" value="1"/>
</dbReference>
<evidence type="ECO:0000256" key="1">
    <source>
        <dbReference type="ARBA" id="ARBA00022679"/>
    </source>
</evidence>
<comment type="caution">
    <text evidence="4">The sequence shown here is derived from an EMBL/GenBank/DDBJ whole genome shotgun (WGS) entry which is preliminary data.</text>
</comment>
<reference evidence="4 5" key="1">
    <citation type="journal article" date="2020" name="Front. Plant Sci.">
        <title>Isolation of Rhizosphere Bacteria That Improve Quality and Water Stress Tolerance in Greenhouse Ornamentals.</title>
        <authorList>
            <person name="Nordstedt N.P."/>
            <person name="Jones M.L."/>
        </authorList>
    </citation>
    <scope>NUCLEOTIDE SEQUENCE [LARGE SCALE GENOMIC DNA]</scope>
    <source>
        <strain evidence="4 5">C6C2</strain>
    </source>
</reference>
<evidence type="ECO:0000256" key="2">
    <source>
        <dbReference type="ARBA" id="ARBA00023315"/>
    </source>
</evidence>
<dbReference type="Proteomes" id="UP000536746">
    <property type="component" value="Unassembled WGS sequence"/>
</dbReference>
<keyword evidence="5" id="KW-1185">Reference proteome</keyword>
<keyword evidence="1 3" id="KW-0808">Transferase</keyword>
<evidence type="ECO:0000313" key="4">
    <source>
        <dbReference type="EMBL" id="NUU03202.1"/>
    </source>
</evidence>
<sequence>MTYTLKQYLDADWHRLCSLVGAPHMPRRWNSHFGPRFAPVTLVRCAQTAHGRGWRRLAKLFSLANFMLFNIEVPARLPIGPGLVIPHPQGTVLGASSIGANATIFHQVTLGGRVADFEYDPSRRPVVGDSVTLSVGAKILGPLHLGDGCVVGANAVVLEDVPPGALAIGVPAKIRRQDSEENSHE</sequence>
<dbReference type="PIRSF" id="PIRSF000441">
    <property type="entry name" value="CysE"/>
    <property type="match status" value="1"/>
</dbReference>
<evidence type="ECO:0000313" key="5">
    <source>
        <dbReference type="Proteomes" id="UP000536746"/>
    </source>
</evidence>
<dbReference type="Gene3D" id="2.160.10.10">
    <property type="entry name" value="Hexapeptide repeat proteins"/>
    <property type="match status" value="1"/>
</dbReference>
<protein>
    <recommendedName>
        <fullName evidence="3">Serine acetyltransferase</fullName>
        <ecNumber evidence="3">2.3.1.30</ecNumber>
    </recommendedName>
</protein>
<comment type="similarity">
    <text evidence="3">Belongs to the transferase hexapeptide repeat family.</text>
</comment>
<dbReference type="InterPro" id="IPR011004">
    <property type="entry name" value="Trimer_LpxA-like_sf"/>
</dbReference>
<dbReference type="RefSeq" id="WP_122984483.1">
    <property type="nucleotide sequence ID" value="NZ_CP018845.1"/>
</dbReference>
<accession>A0ABX2LXI3</accession>
<dbReference type="CDD" id="cd03354">
    <property type="entry name" value="LbH_SAT"/>
    <property type="match status" value="1"/>
</dbReference>
<organism evidence="4 5">
    <name type="scientific">Herbaspirillum robiniae</name>
    <dbReference type="NCBI Taxonomy" id="2014887"/>
    <lineage>
        <taxon>Bacteria</taxon>
        <taxon>Pseudomonadati</taxon>
        <taxon>Pseudomonadota</taxon>
        <taxon>Betaproteobacteria</taxon>
        <taxon>Burkholderiales</taxon>
        <taxon>Oxalobacteraceae</taxon>
        <taxon>Herbaspirillum</taxon>
    </lineage>
</organism>
<dbReference type="InterPro" id="IPR005881">
    <property type="entry name" value="Ser_O-AcTrfase"/>
</dbReference>
<dbReference type="PANTHER" id="PTHR42811">
    <property type="entry name" value="SERINE ACETYLTRANSFERASE"/>
    <property type="match status" value="1"/>
</dbReference>